<dbReference type="OMA" id="VIKDCHY"/>
<dbReference type="OrthoDB" id="4081497at2759"/>
<dbReference type="Proteomes" id="UP000001429">
    <property type="component" value="Chromosome 2"/>
</dbReference>
<accession>C4YIL3</accession>
<evidence type="ECO:0000313" key="2">
    <source>
        <dbReference type="EMBL" id="EEQ45948.1"/>
    </source>
</evidence>
<evidence type="ECO:0000256" key="1">
    <source>
        <dbReference type="SAM" id="MobiDB-lite"/>
    </source>
</evidence>
<dbReference type="HOGENOM" id="CLU_141134_0_0_1"/>
<protein>
    <submittedName>
        <fullName evidence="2">Uncharacterized protein</fullName>
    </submittedName>
</protein>
<evidence type="ECO:0000313" key="3">
    <source>
        <dbReference type="Proteomes" id="UP000001429"/>
    </source>
</evidence>
<feature type="region of interest" description="Disordered" evidence="1">
    <location>
        <begin position="1"/>
        <end position="22"/>
    </location>
</feature>
<dbReference type="EMBL" id="CH672350">
    <property type="protein sequence ID" value="EEQ45948.1"/>
    <property type="molecule type" value="Genomic_DNA"/>
</dbReference>
<dbReference type="AlphaFoldDB" id="C4YIL3"/>
<keyword evidence="3" id="KW-1185">Reference proteome</keyword>
<name>C4YIL3_CANAW</name>
<feature type="compositionally biased region" description="Low complexity" evidence="1">
    <location>
        <begin position="1"/>
        <end position="21"/>
    </location>
</feature>
<proteinExistence type="predicted"/>
<reference evidence="2 3" key="1">
    <citation type="journal article" date="2009" name="Nature">
        <title>Evolution of pathogenicity and sexual reproduction in eight Candida genomes.</title>
        <authorList>
            <person name="Butler G."/>
            <person name="Rasmussen M.D."/>
            <person name="Lin M.F."/>
            <person name="Santos M.A."/>
            <person name="Sakthikumar S."/>
            <person name="Munro C.A."/>
            <person name="Rheinbay E."/>
            <person name="Grabherr M."/>
            <person name="Forche A."/>
            <person name="Reedy J.L."/>
            <person name="Agrafioti I."/>
            <person name="Arnaud M.B."/>
            <person name="Bates S."/>
            <person name="Brown A.J."/>
            <person name="Brunke S."/>
            <person name="Costanzo M.C."/>
            <person name="Fitzpatrick D.A."/>
            <person name="de Groot P.W."/>
            <person name="Harris D."/>
            <person name="Hoyer L.L."/>
            <person name="Hube B."/>
            <person name="Klis F.M."/>
            <person name="Kodira C."/>
            <person name="Lennard N."/>
            <person name="Logue M.E."/>
            <person name="Martin R."/>
            <person name="Neiman A.M."/>
            <person name="Nikolaou E."/>
            <person name="Quail M.A."/>
            <person name="Quinn J."/>
            <person name="Santos M.C."/>
            <person name="Schmitzberger F.F."/>
            <person name="Sherlock G."/>
            <person name="Shah P."/>
            <person name="Silverstein K.A."/>
            <person name="Skrzypek M.S."/>
            <person name="Soll D."/>
            <person name="Staggs R."/>
            <person name="Stansfield I."/>
            <person name="Stumpf M.P."/>
            <person name="Sudbery P.E."/>
            <person name="Srikantha T."/>
            <person name="Zeng Q."/>
            <person name="Berman J."/>
            <person name="Berriman M."/>
            <person name="Heitman J."/>
            <person name="Gow N.A."/>
            <person name="Lorenz M.C."/>
            <person name="Birren B.W."/>
            <person name="Kellis M."/>
            <person name="Cuomo C.A."/>
        </authorList>
    </citation>
    <scope>NUCLEOTIDE SEQUENCE [LARGE SCALE GENOMIC DNA]</scope>
    <source>
        <strain evidence="2 3">WO-1</strain>
    </source>
</reference>
<dbReference type="VEuPathDB" id="FungiDB:CAWG_04289"/>
<sequence>MTLSKSKSTSSPPSQQQQQLSHNELLQQAKLNQINDLKNSQLYSKQLIQTLQSLIKSNSNTSPPSSSLIDKITTIHQLNNEIDKQLNHDIAQNYYELIQYKQKLEKVIKDCHYVINEIDNLQFKSELIDQNLRILEHTLKLIKK</sequence>
<gene>
    <name evidence="2" type="ORF">CAWG_04289</name>
</gene>
<dbReference type="PaxDb" id="5476-C4YIL3"/>
<organism evidence="2 3">
    <name type="scientific">Candida albicans (strain WO-1)</name>
    <name type="common">Yeast</name>
    <dbReference type="NCBI Taxonomy" id="294748"/>
    <lineage>
        <taxon>Eukaryota</taxon>
        <taxon>Fungi</taxon>
        <taxon>Dikarya</taxon>
        <taxon>Ascomycota</taxon>
        <taxon>Saccharomycotina</taxon>
        <taxon>Pichiomycetes</taxon>
        <taxon>Debaryomycetaceae</taxon>
        <taxon>Candida/Lodderomyces clade</taxon>
        <taxon>Candida</taxon>
    </lineage>
</organism>